<evidence type="ECO:0000313" key="1">
    <source>
        <dbReference type="EMBL" id="KAI4870938.1"/>
    </source>
</evidence>
<protein>
    <submittedName>
        <fullName evidence="1">UV excision repair protein Rad23</fullName>
    </submittedName>
</protein>
<dbReference type="Proteomes" id="UP001497700">
    <property type="component" value="Unassembled WGS sequence"/>
</dbReference>
<sequence length="390" mass="40433">MKVTFKELSNAKFTLDVEPTDLISALKTRVAEEKGWDPKLLKLIYSGKILKDEDSVATHKIEEKGYIVCMVSKPKPTPAAPAASAASSSSAVPATPARSAAATPAAPPAPTQSSAPAAAPPVTPSPAPAGTVAGDNSMAMGDARAGVIANMEAMGFERSQIEAALRAAFYNPDRAVEYLLNGIPESARQPEPQREATPAQPPVAGAVPGQPAEAEGDGGVNLFDLAAQQGRGGSRAASGGSAQAAAAAAAAAVGAGAGAGASQTLGNLDWLRNNAQFQQLRQVVQQQPQMLEPILQQLGAGNPQLAQLISQHPEQFLNLLGEAGDDDAPLPPGAQTISVTEEERDAIERLCRLGFDRDAAIQAYFACDKNEELAANFLFDQPEDDESPQN</sequence>
<comment type="caution">
    <text evidence="1">The sequence shown here is derived from an EMBL/GenBank/DDBJ whole genome shotgun (WGS) entry which is preliminary data.</text>
</comment>
<proteinExistence type="predicted"/>
<organism evidence="1 2">
    <name type="scientific">Hypoxylon rubiginosum</name>
    <dbReference type="NCBI Taxonomy" id="110542"/>
    <lineage>
        <taxon>Eukaryota</taxon>
        <taxon>Fungi</taxon>
        <taxon>Dikarya</taxon>
        <taxon>Ascomycota</taxon>
        <taxon>Pezizomycotina</taxon>
        <taxon>Sordariomycetes</taxon>
        <taxon>Xylariomycetidae</taxon>
        <taxon>Xylariales</taxon>
        <taxon>Hypoxylaceae</taxon>
        <taxon>Hypoxylon</taxon>
    </lineage>
</organism>
<evidence type="ECO:0000313" key="2">
    <source>
        <dbReference type="Proteomes" id="UP001497700"/>
    </source>
</evidence>
<accession>A0ACB9ZGY6</accession>
<keyword evidence="2" id="KW-1185">Reference proteome</keyword>
<dbReference type="EMBL" id="MU393422">
    <property type="protein sequence ID" value="KAI4870938.1"/>
    <property type="molecule type" value="Genomic_DNA"/>
</dbReference>
<reference evidence="1 2" key="1">
    <citation type="journal article" date="2022" name="New Phytol.">
        <title>Ecological generalism drives hyperdiversity of secondary metabolite gene clusters in xylarialean endophytes.</title>
        <authorList>
            <person name="Franco M.E.E."/>
            <person name="Wisecaver J.H."/>
            <person name="Arnold A.E."/>
            <person name="Ju Y.M."/>
            <person name="Slot J.C."/>
            <person name="Ahrendt S."/>
            <person name="Moore L.P."/>
            <person name="Eastman K.E."/>
            <person name="Scott K."/>
            <person name="Konkel Z."/>
            <person name="Mondo S.J."/>
            <person name="Kuo A."/>
            <person name="Hayes R.D."/>
            <person name="Haridas S."/>
            <person name="Andreopoulos B."/>
            <person name="Riley R."/>
            <person name="LaButti K."/>
            <person name="Pangilinan J."/>
            <person name="Lipzen A."/>
            <person name="Amirebrahimi M."/>
            <person name="Yan J."/>
            <person name="Adam C."/>
            <person name="Keymanesh K."/>
            <person name="Ng V."/>
            <person name="Louie K."/>
            <person name="Northen T."/>
            <person name="Drula E."/>
            <person name="Henrissat B."/>
            <person name="Hsieh H.M."/>
            <person name="Youens-Clark K."/>
            <person name="Lutzoni F."/>
            <person name="Miadlikowska J."/>
            <person name="Eastwood D.C."/>
            <person name="Hamelin R.C."/>
            <person name="Grigoriev I.V."/>
            <person name="U'Ren J.M."/>
        </authorList>
    </citation>
    <scope>NUCLEOTIDE SEQUENCE [LARGE SCALE GENOMIC DNA]</scope>
    <source>
        <strain evidence="1 2">CBS 119005</strain>
    </source>
</reference>
<gene>
    <name evidence="1" type="ORF">F4820DRAFT_149842</name>
</gene>
<name>A0ACB9ZGY6_9PEZI</name>